<dbReference type="EMBL" id="CM001221">
    <property type="protein sequence ID" value="KEH27809.1"/>
    <property type="molecule type" value="Genomic_DNA"/>
</dbReference>
<proteinExistence type="predicted"/>
<evidence type="ECO:0000313" key="2">
    <source>
        <dbReference type="EMBL" id="KEH27809.1"/>
    </source>
</evidence>
<protein>
    <submittedName>
        <fullName evidence="2 3">Uncharacterized protein</fullName>
    </submittedName>
</protein>
<dbReference type="EnsemblPlants" id="KEH27809">
    <property type="protein sequence ID" value="KEH27809"/>
    <property type="gene ID" value="MTR_5g039035"/>
</dbReference>
<dbReference type="AlphaFoldDB" id="A0A072UDF1"/>
<evidence type="ECO:0000313" key="3">
    <source>
        <dbReference type="EnsemblPlants" id="KEH27809"/>
    </source>
</evidence>
<gene>
    <name evidence="2" type="ordered locus">MTR_5g039035</name>
</gene>
<evidence type="ECO:0000313" key="4">
    <source>
        <dbReference type="Proteomes" id="UP000002051"/>
    </source>
</evidence>
<keyword evidence="4" id="KW-1185">Reference proteome</keyword>
<organism evidence="2 4">
    <name type="scientific">Medicago truncatula</name>
    <name type="common">Barrel medic</name>
    <name type="synonym">Medicago tribuloides</name>
    <dbReference type="NCBI Taxonomy" id="3880"/>
    <lineage>
        <taxon>Eukaryota</taxon>
        <taxon>Viridiplantae</taxon>
        <taxon>Streptophyta</taxon>
        <taxon>Embryophyta</taxon>
        <taxon>Tracheophyta</taxon>
        <taxon>Spermatophyta</taxon>
        <taxon>Magnoliopsida</taxon>
        <taxon>eudicotyledons</taxon>
        <taxon>Gunneridae</taxon>
        <taxon>Pentapetalae</taxon>
        <taxon>rosids</taxon>
        <taxon>fabids</taxon>
        <taxon>Fabales</taxon>
        <taxon>Fabaceae</taxon>
        <taxon>Papilionoideae</taxon>
        <taxon>50 kb inversion clade</taxon>
        <taxon>NPAAA clade</taxon>
        <taxon>Hologalegina</taxon>
        <taxon>IRL clade</taxon>
        <taxon>Trifolieae</taxon>
        <taxon>Medicago</taxon>
    </lineage>
</organism>
<dbReference type="Proteomes" id="UP000002051">
    <property type="component" value="Chromosome 5"/>
</dbReference>
<reference evidence="3" key="3">
    <citation type="submission" date="2015-04" db="UniProtKB">
        <authorList>
            <consortium name="EnsemblPlants"/>
        </authorList>
    </citation>
    <scope>IDENTIFICATION</scope>
    <source>
        <strain evidence="3">cv. Jemalong A17</strain>
    </source>
</reference>
<accession>A0A072UDF1</accession>
<sequence>MGYVFLCEWEGEREKGVKGQESRGMGPMRRGRGSNTIVPEFGHQIIGLFGSSTLRCHVLCNRSQNQTKLFNTMLYGHISHSLKPT</sequence>
<dbReference type="HOGENOM" id="CLU_2516063_0_0_1"/>
<evidence type="ECO:0000256" key="1">
    <source>
        <dbReference type="SAM" id="MobiDB-lite"/>
    </source>
</evidence>
<name>A0A072UDF1_MEDTR</name>
<feature type="region of interest" description="Disordered" evidence="1">
    <location>
        <begin position="16"/>
        <end position="36"/>
    </location>
</feature>
<reference evidence="2 4" key="1">
    <citation type="journal article" date="2011" name="Nature">
        <title>The Medicago genome provides insight into the evolution of rhizobial symbioses.</title>
        <authorList>
            <person name="Young N.D."/>
            <person name="Debelle F."/>
            <person name="Oldroyd G.E."/>
            <person name="Geurts R."/>
            <person name="Cannon S.B."/>
            <person name="Udvardi M.K."/>
            <person name="Benedito V.A."/>
            <person name="Mayer K.F."/>
            <person name="Gouzy J."/>
            <person name="Schoof H."/>
            <person name="Van de Peer Y."/>
            <person name="Proost S."/>
            <person name="Cook D.R."/>
            <person name="Meyers B.C."/>
            <person name="Spannagl M."/>
            <person name="Cheung F."/>
            <person name="De Mita S."/>
            <person name="Krishnakumar V."/>
            <person name="Gundlach H."/>
            <person name="Zhou S."/>
            <person name="Mudge J."/>
            <person name="Bharti A.K."/>
            <person name="Murray J.D."/>
            <person name="Naoumkina M.A."/>
            <person name="Rosen B."/>
            <person name="Silverstein K.A."/>
            <person name="Tang H."/>
            <person name="Rombauts S."/>
            <person name="Zhao P.X."/>
            <person name="Zhou P."/>
            <person name="Barbe V."/>
            <person name="Bardou P."/>
            <person name="Bechner M."/>
            <person name="Bellec A."/>
            <person name="Berger A."/>
            <person name="Berges H."/>
            <person name="Bidwell S."/>
            <person name="Bisseling T."/>
            <person name="Choisne N."/>
            <person name="Couloux A."/>
            <person name="Denny R."/>
            <person name="Deshpande S."/>
            <person name="Dai X."/>
            <person name="Doyle J.J."/>
            <person name="Dudez A.M."/>
            <person name="Farmer A.D."/>
            <person name="Fouteau S."/>
            <person name="Franken C."/>
            <person name="Gibelin C."/>
            <person name="Gish J."/>
            <person name="Goldstein S."/>
            <person name="Gonzalez A.J."/>
            <person name="Green P.J."/>
            <person name="Hallab A."/>
            <person name="Hartog M."/>
            <person name="Hua A."/>
            <person name="Humphray S.J."/>
            <person name="Jeong D.H."/>
            <person name="Jing Y."/>
            <person name="Jocker A."/>
            <person name="Kenton S.M."/>
            <person name="Kim D.J."/>
            <person name="Klee K."/>
            <person name="Lai H."/>
            <person name="Lang C."/>
            <person name="Lin S."/>
            <person name="Macmil S.L."/>
            <person name="Magdelenat G."/>
            <person name="Matthews L."/>
            <person name="McCorrison J."/>
            <person name="Monaghan E.L."/>
            <person name="Mun J.H."/>
            <person name="Najar F.Z."/>
            <person name="Nicholson C."/>
            <person name="Noirot C."/>
            <person name="O'Bleness M."/>
            <person name="Paule C.R."/>
            <person name="Poulain J."/>
            <person name="Prion F."/>
            <person name="Qin B."/>
            <person name="Qu C."/>
            <person name="Retzel E.F."/>
            <person name="Riddle C."/>
            <person name="Sallet E."/>
            <person name="Samain S."/>
            <person name="Samson N."/>
            <person name="Sanders I."/>
            <person name="Saurat O."/>
            <person name="Scarpelli C."/>
            <person name="Schiex T."/>
            <person name="Segurens B."/>
            <person name="Severin A.J."/>
            <person name="Sherrier D.J."/>
            <person name="Shi R."/>
            <person name="Sims S."/>
            <person name="Singer S.R."/>
            <person name="Sinharoy S."/>
            <person name="Sterck L."/>
            <person name="Viollet A."/>
            <person name="Wang B.B."/>
            <person name="Wang K."/>
            <person name="Wang M."/>
            <person name="Wang X."/>
            <person name="Warfsmann J."/>
            <person name="Weissenbach J."/>
            <person name="White D.D."/>
            <person name="White J.D."/>
            <person name="Wiley G.B."/>
            <person name="Wincker P."/>
            <person name="Xing Y."/>
            <person name="Yang L."/>
            <person name="Yao Z."/>
            <person name="Ying F."/>
            <person name="Zhai J."/>
            <person name="Zhou L."/>
            <person name="Zuber A."/>
            <person name="Denarie J."/>
            <person name="Dixon R.A."/>
            <person name="May G.D."/>
            <person name="Schwartz D.C."/>
            <person name="Rogers J."/>
            <person name="Quetier F."/>
            <person name="Town C.D."/>
            <person name="Roe B.A."/>
        </authorList>
    </citation>
    <scope>NUCLEOTIDE SEQUENCE [LARGE SCALE GENOMIC DNA]</scope>
    <source>
        <strain evidence="2">A17</strain>
        <strain evidence="3 4">cv. Jemalong A17</strain>
    </source>
</reference>
<reference evidence="2 4" key="2">
    <citation type="journal article" date="2014" name="BMC Genomics">
        <title>An improved genome release (version Mt4.0) for the model legume Medicago truncatula.</title>
        <authorList>
            <person name="Tang H."/>
            <person name="Krishnakumar V."/>
            <person name="Bidwell S."/>
            <person name="Rosen B."/>
            <person name="Chan A."/>
            <person name="Zhou S."/>
            <person name="Gentzbittel L."/>
            <person name="Childs K.L."/>
            <person name="Yandell M."/>
            <person name="Gundlach H."/>
            <person name="Mayer K.F."/>
            <person name="Schwartz D.C."/>
            <person name="Town C.D."/>
        </authorList>
    </citation>
    <scope>GENOME REANNOTATION</scope>
    <source>
        <strain evidence="2">A17</strain>
        <strain evidence="3 4">cv. Jemalong A17</strain>
    </source>
</reference>